<dbReference type="AlphaFoldDB" id="A0A392RL63"/>
<protein>
    <recommendedName>
        <fullName evidence="3">Reverse transcriptase domain-containing protein</fullName>
    </recommendedName>
</protein>
<dbReference type="Proteomes" id="UP000265520">
    <property type="component" value="Unassembled WGS sequence"/>
</dbReference>
<dbReference type="EMBL" id="LXQA010237677">
    <property type="protein sequence ID" value="MCI36814.1"/>
    <property type="molecule type" value="Genomic_DNA"/>
</dbReference>
<evidence type="ECO:0008006" key="3">
    <source>
        <dbReference type="Google" id="ProtNLM"/>
    </source>
</evidence>
<evidence type="ECO:0000313" key="1">
    <source>
        <dbReference type="EMBL" id="MCI36814.1"/>
    </source>
</evidence>
<comment type="caution">
    <text evidence="1">The sequence shown here is derived from an EMBL/GenBank/DDBJ whole genome shotgun (WGS) entry which is preliminary data.</text>
</comment>
<name>A0A392RL63_9FABA</name>
<organism evidence="1 2">
    <name type="scientific">Trifolium medium</name>
    <dbReference type="NCBI Taxonomy" id="97028"/>
    <lineage>
        <taxon>Eukaryota</taxon>
        <taxon>Viridiplantae</taxon>
        <taxon>Streptophyta</taxon>
        <taxon>Embryophyta</taxon>
        <taxon>Tracheophyta</taxon>
        <taxon>Spermatophyta</taxon>
        <taxon>Magnoliopsida</taxon>
        <taxon>eudicotyledons</taxon>
        <taxon>Gunneridae</taxon>
        <taxon>Pentapetalae</taxon>
        <taxon>rosids</taxon>
        <taxon>fabids</taxon>
        <taxon>Fabales</taxon>
        <taxon>Fabaceae</taxon>
        <taxon>Papilionoideae</taxon>
        <taxon>50 kb inversion clade</taxon>
        <taxon>NPAAA clade</taxon>
        <taxon>Hologalegina</taxon>
        <taxon>IRL clade</taxon>
        <taxon>Trifolieae</taxon>
        <taxon>Trifolium</taxon>
    </lineage>
</organism>
<feature type="non-terminal residue" evidence="1">
    <location>
        <position position="51"/>
    </location>
</feature>
<evidence type="ECO:0000313" key="2">
    <source>
        <dbReference type="Proteomes" id="UP000265520"/>
    </source>
</evidence>
<accession>A0A392RL63</accession>
<keyword evidence="2" id="KW-1185">Reference proteome</keyword>
<reference evidence="1 2" key="1">
    <citation type="journal article" date="2018" name="Front. Plant Sci.">
        <title>Red Clover (Trifolium pratense) and Zigzag Clover (T. medium) - A Picture of Genomic Similarities and Differences.</title>
        <authorList>
            <person name="Dluhosova J."/>
            <person name="Istvanek J."/>
            <person name="Nedelnik J."/>
            <person name="Repkova J."/>
        </authorList>
    </citation>
    <scope>NUCLEOTIDE SEQUENCE [LARGE SCALE GENOMIC DNA]</scope>
    <source>
        <strain evidence="2">cv. 10/8</strain>
        <tissue evidence="1">Leaf</tissue>
    </source>
</reference>
<dbReference type="Gene3D" id="3.10.10.10">
    <property type="entry name" value="HIV Type 1 Reverse Transcriptase, subunit A, domain 1"/>
    <property type="match status" value="1"/>
</dbReference>
<sequence length="51" mass="5738">MPKESVHALVMSVTELNELKGQLEDLSKKNFVGSVISPWRTPLLLSKKKDD</sequence>
<proteinExistence type="predicted"/>